<dbReference type="HOGENOM" id="CLU_571072_0_0_1"/>
<dbReference type="EMBL" id="KB445794">
    <property type="protein sequence ID" value="EMD39137.1"/>
    <property type="molecule type" value="Genomic_DNA"/>
</dbReference>
<feature type="region of interest" description="Disordered" evidence="1">
    <location>
        <begin position="125"/>
        <end position="258"/>
    </location>
</feature>
<organism evidence="2 3">
    <name type="scientific">Ceriporiopsis subvermispora (strain B)</name>
    <name type="common">White-rot fungus</name>
    <name type="synonym">Gelatoporia subvermispora</name>
    <dbReference type="NCBI Taxonomy" id="914234"/>
    <lineage>
        <taxon>Eukaryota</taxon>
        <taxon>Fungi</taxon>
        <taxon>Dikarya</taxon>
        <taxon>Basidiomycota</taxon>
        <taxon>Agaricomycotina</taxon>
        <taxon>Agaricomycetes</taxon>
        <taxon>Polyporales</taxon>
        <taxon>Gelatoporiaceae</taxon>
        <taxon>Gelatoporia</taxon>
    </lineage>
</organism>
<dbReference type="Proteomes" id="UP000016930">
    <property type="component" value="Unassembled WGS sequence"/>
</dbReference>
<sequence length="478" mass="50396">MGETEQRRAGAPTEEAALQAALGPPAPVDARWASFSLRKICPKIASRTLPSKNAPGSHAPNSNLICTKSILPLPPPLLACAPGACPALWCQPFDPIANAMMPFPAASFTLRTECRSPRAITRVSCASARIEPRPTRPSAPRPPRGSLHTDSRAARRVQLAPPFAAPCDANNPPARRPRRAGRRSASARPTSCSGHAPPTRRAASPRVTTSQPANARASAIRPPACCNESHPAAASAPPPLPPIAQPADQDPPVQQTAHATRAVLRPILHCERLILSRRRRSSARGTDAGATRCAVSAATRDVGAAASGAELEDDSDGDILACRWASHRLQCKARHPALPCAPVTVCASPSPASDCCQPHRACRLPYLSSCNPLTTRPGNAAVHPSHSHLPPPAHRPAVRTAPAPGARPPRRDPHRTRARLRSGAPPPPRGRRSQRGPATIFLTATRLSGPRADGLAVPRRSRSSPSPLLLPPPGLRPP</sequence>
<accession>M2RKY5</accession>
<reference evidence="2 3" key="1">
    <citation type="journal article" date="2012" name="Proc. Natl. Acad. Sci. U.S.A.">
        <title>Comparative genomics of Ceriporiopsis subvermispora and Phanerochaete chrysosporium provide insight into selective ligninolysis.</title>
        <authorList>
            <person name="Fernandez-Fueyo E."/>
            <person name="Ruiz-Duenas F.J."/>
            <person name="Ferreira P."/>
            <person name="Floudas D."/>
            <person name="Hibbett D.S."/>
            <person name="Canessa P."/>
            <person name="Larrondo L.F."/>
            <person name="James T.Y."/>
            <person name="Seelenfreund D."/>
            <person name="Lobos S."/>
            <person name="Polanco R."/>
            <person name="Tello M."/>
            <person name="Honda Y."/>
            <person name="Watanabe T."/>
            <person name="Watanabe T."/>
            <person name="Ryu J.S."/>
            <person name="Kubicek C.P."/>
            <person name="Schmoll M."/>
            <person name="Gaskell J."/>
            <person name="Hammel K.E."/>
            <person name="St John F.J."/>
            <person name="Vanden Wymelenberg A."/>
            <person name="Sabat G."/>
            <person name="Splinter BonDurant S."/>
            <person name="Syed K."/>
            <person name="Yadav J.S."/>
            <person name="Doddapaneni H."/>
            <person name="Subramanian V."/>
            <person name="Lavin J.L."/>
            <person name="Oguiza J.A."/>
            <person name="Perez G."/>
            <person name="Pisabarro A.G."/>
            <person name="Ramirez L."/>
            <person name="Santoyo F."/>
            <person name="Master E."/>
            <person name="Coutinho P.M."/>
            <person name="Henrissat B."/>
            <person name="Lombard V."/>
            <person name="Magnuson J.K."/>
            <person name="Kuees U."/>
            <person name="Hori C."/>
            <person name="Igarashi K."/>
            <person name="Samejima M."/>
            <person name="Held B.W."/>
            <person name="Barry K.W."/>
            <person name="LaButti K.M."/>
            <person name="Lapidus A."/>
            <person name="Lindquist E.A."/>
            <person name="Lucas S.M."/>
            <person name="Riley R."/>
            <person name="Salamov A.A."/>
            <person name="Hoffmeister D."/>
            <person name="Schwenk D."/>
            <person name="Hadar Y."/>
            <person name="Yarden O."/>
            <person name="de Vries R.P."/>
            <person name="Wiebenga A."/>
            <person name="Stenlid J."/>
            <person name="Eastwood D."/>
            <person name="Grigoriev I.V."/>
            <person name="Berka R.M."/>
            <person name="Blanchette R.A."/>
            <person name="Kersten P."/>
            <person name="Martinez A.T."/>
            <person name="Vicuna R."/>
            <person name="Cullen D."/>
        </authorList>
    </citation>
    <scope>NUCLEOTIDE SEQUENCE [LARGE SCALE GENOMIC DNA]</scope>
    <source>
        <strain evidence="2 3">B</strain>
    </source>
</reference>
<feature type="compositionally biased region" description="Low complexity" evidence="1">
    <location>
        <begin position="245"/>
        <end position="257"/>
    </location>
</feature>
<feature type="compositionally biased region" description="Low complexity" evidence="1">
    <location>
        <begin position="160"/>
        <end position="173"/>
    </location>
</feature>
<keyword evidence="3" id="KW-1185">Reference proteome</keyword>
<evidence type="ECO:0000256" key="1">
    <source>
        <dbReference type="SAM" id="MobiDB-lite"/>
    </source>
</evidence>
<evidence type="ECO:0000313" key="2">
    <source>
        <dbReference type="EMBL" id="EMD39137.1"/>
    </source>
</evidence>
<proteinExistence type="predicted"/>
<evidence type="ECO:0000313" key="3">
    <source>
        <dbReference type="Proteomes" id="UP000016930"/>
    </source>
</evidence>
<feature type="compositionally biased region" description="Pro residues" evidence="1">
    <location>
        <begin position="468"/>
        <end position="478"/>
    </location>
</feature>
<protein>
    <submittedName>
        <fullName evidence="2">Uncharacterized protein</fullName>
    </submittedName>
</protein>
<name>M2RKY5_CERS8</name>
<dbReference type="AlphaFoldDB" id="M2RKY5"/>
<gene>
    <name evidence="2" type="ORF">CERSUDRAFT_93179</name>
</gene>
<feature type="region of interest" description="Disordered" evidence="1">
    <location>
        <begin position="379"/>
        <end position="478"/>
    </location>
</feature>